<organism evidence="1 2">
    <name type="scientific">Streptomyces olivoverticillatus</name>
    <dbReference type="NCBI Taxonomy" id="66427"/>
    <lineage>
        <taxon>Bacteria</taxon>
        <taxon>Bacillati</taxon>
        <taxon>Actinomycetota</taxon>
        <taxon>Actinomycetes</taxon>
        <taxon>Kitasatosporales</taxon>
        <taxon>Streptomycetaceae</taxon>
        <taxon>Streptomyces</taxon>
    </lineage>
</organism>
<dbReference type="EMBL" id="JACHJH010000007">
    <property type="protein sequence ID" value="MBB4895341.1"/>
    <property type="molecule type" value="Genomic_DNA"/>
</dbReference>
<keyword evidence="2" id="KW-1185">Reference proteome</keyword>
<proteinExistence type="predicted"/>
<evidence type="ECO:0000313" key="2">
    <source>
        <dbReference type="Proteomes" id="UP000556084"/>
    </source>
</evidence>
<name>A0A7W7PLI1_9ACTN</name>
<evidence type="ECO:0000313" key="1">
    <source>
        <dbReference type="EMBL" id="MBB4895341.1"/>
    </source>
</evidence>
<accession>A0A7W7PLI1</accession>
<comment type="caution">
    <text evidence="1">The sequence shown here is derived from an EMBL/GenBank/DDBJ whole genome shotgun (WGS) entry which is preliminary data.</text>
</comment>
<dbReference type="RefSeq" id="WP_184351145.1">
    <property type="nucleotide sequence ID" value="NZ_JACHJH010000007.1"/>
</dbReference>
<reference evidence="1 2" key="1">
    <citation type="submission" date="2020-08" db="EMBL/GenBank/DDBJ databases">
        <title>Genomic Encyclopedia of Type Strains, Phase III (KMG-III): the genomes of soil and plant-associated and newly described type strains.</title>
        <authorList>
            <person name="Whitman W."/>
        </authorList>
    </citation>
    <scope>NUCLEOTIDE SEQUENCE [LARGE SCALE GENOMIC DNA]</scope>
    <source>
        <strain evidence="1 2">CECT 3266</strain>
    </source>
</reference>
<dbReference type="Proteomes" id="UP000556084">
    <property type="component" value="Unassembled WGS sequence"/>
</dbReference>
<protein>
    <recommendedName>
        <fullName evidence="3">Oxidoreductase</fullName>
    </recommendedName>
</protein>
<sequence length="231" mass="24064">MKAEYATFGLAPTAHTGGIPADGAYGARAGAAQVPEEKPDFTRDRRVLLVGPRTGLFARLAAALRTSGIGADITREAAGAHEEELRAYGALAFDRTVGEDERSAVRAALAAAHATAVCVEPLAPVVPLLAAQLEQALGPRHPGPHLLAALTAAPGEARLVSTAAARIRLTGYHRDRLRRTHAHPLFDGSPEPGEHRVPLDARIAFVVARTDGEVLVARAGRDAFGAPPPSG</sequence>
<gene>
    <name evidence="1" type="ORF">FHS39_004419</name>
</gene>
<evidence type="ECO:0008006" key="3">
    <source>
        <dbReference type="Google" id="ProtNLM"/>
    </source>
</evidence>
<dbReference type="AlphaFoldDB" id="A0A7W7PLI1"/>